<dbReference type="GO" id="GO:0003676">
    <property type="term" value="F:nucleic acid binding"/>
    <property type="evidence" value="ECO:0007669"/>
    <property type="project" value="InterPro"/>
</dbReference>
<dbReference type="Proteomes" id="UP000324629">
    <property type="component" value="Unassembled WGS sequence"/>
</dbReference>
<keyword evidence="2" id="KW-1185">Reference proteome</keyword>
<gene>
    <name evidence="1" type="ORF">DEA37_0006426</name>
</gene>
<accession>A0A5J4NCE1</accession>
<protein>
    <recommendedName>
        <fullName evidence="3">Integrase catalytic domain-containing protein</fullName>
    </recommendedName>
</protein>
<name>A0A5J4NCE1_9TREM</name>
<reference evidence="1 2" key="1">
    <citation type="journal article" date="2019" name="Gigascience">
        <title>Whole-genome sequence of the oriental lung fluke Paragonimus westermani.</title>
        <authorList>
            <person name="Oey H."/>
            <person name="Zakrzewski M."/>
            <person name="Narain K."/>
            <person name="Devi K.R."/>
            <person name="Agatsuma T."/>
            <person name="Nawaratna S."/>
            <person name="Gobert G.N."/>
            <person name="Jones M.K."/>
            <person name="Ragan M.A."/>
            <person name="McManus D.P."/>
            <person name="Krause L."/>
        </authorList>
    </citation>
    <scope>NUCLEOTIDE SEQUENCE [LARGE SCALE GENOMIC DNA]</scope>
    <source>
        <strain evidence="1 2">IND2009</strain>
    </source>
</reference>
<dbReference type="AlphaFoldDB" id="A0A5J4NCE1"/>
<dbReference type="SUPFAM" id="SSF53098">
    <property type="entry name" value="Ribonuclease H-like"/>
    <property type="match status" value="1"/>
</dbReference>
<dbReference type="InterPro" id="IPR036397">
    <property type="entry name" value="RNaseH_sf"/>
</dbReference>
<comment type="caution">
    <text evidence="1">The sequence shown here is derived from an EMBL/GenBank/DDBJ whole genome shotgun (WGS) entry which is preliminary data.</text>
</comment>
<evidence type="ECO:0008006" key="3">
    <source>
        <dbReference type="Google" id="ProtNLM"/>
    </source>
</evidence>
<dbReference type="Gene3D" id="3.30.420.10">
    <property type="entry name" value="Ribonuclease H-like superfamily/Ribonuclease H"/>
    <property type="match status" value="1"/>
</dbReference>
<dbReference type="EMBL" id="QNGE01004227">
    <property type="protein sequence ID" value="KAA3673103.1"/>
    <property type="molecule type" value="Genomic_DNA"/>
</dbReference>
<sequence length="127" mass="14678">MRSNDDSMSVLAVCYIRYAHIIHSDRSRSFMSRELHSFLYENGVATSGKTLYNRHGKGQLKRLKRTLWCTIQLASKSKTLPIDRYKELLLDVLYSTSSLLCEPTNETPHECLFPYHLRSTFSTTLSV</sequence>
<evidence type="ECO:0000313" key="2">
    <source>
        <dbReference type="Proteomes" id="UP000324629"/>
    </source>
</evidence>
<evidence type="ECO:0000313" key="1">
    <source>
        <dbReference type="EMBL" id="KAA3673103.1"/>
    </source>
</evidence>
<organism evidence="1 2">
    <name type="scientific">Paragonimus westermani</name>
    <dbReference type="NCBI Taxonomy" id="34504"/>
    <lineage>
        <taxon>Eukaryota</taxon>
        <taxon>Metazoa</taxon>
        <taxon>Spiralia</taxon>
        <taxon>Lophotrochozoa</taxon>
        <taxon>Platyhelminthes</taxon>
        <taxon>Trematoda</taxon>
        <taxon>Digenea</taxon>
        <taxon>Plagiorchiida</taxon>
        <taxon>Troglotremata</taxon>
        <taxon>Troglotrematidae</taxon>
        <taxon>Paragonimus</taxon>
    </lineage>
</organism>
<proteinExistence type="predicted"/>
<dbReference type="InterPro" id="IPR012337">
    <property type="entry name" value="RNaseH-like_sf"/>
</dbReference>